<dbReference type="Proteomes" id="UP000624244">
    <property type="component" value="Unassembled WGS sequence"/>
</dbReference>
<dbReference type="Pfam" id="PF06985">
    <property type="entry name" value="HET"/>
    <property type="match status" value="1"/>
</dbReference>
<dbReference type="AlphaFoldDB" id="A0A8H5ZGH6"/>
<dbReference type="InterPro" id="IPR010730">
    <property type="entry name" value="HET"/>
</dbReference>
<dbReference type="PANTHER" id="PTHR24148:SF64">
    <property type="entry name" value="HETEROKARYON INCOMPATIBILITY DOMAIN-CONTAINING PROTEIN"/>
    <property type="match status" value="1"/>
</dbReference>
<reference evidence="2" key="1">
    <citation type="submission" date="2019-11" db="EMBL/GenBank/DDBJ databases">
        <title>Bipolaris sorokiniana Genome sequencing.</title>
        <authorList>
            <person name="Wang H."/>
        </authorList>
    </citation>
    <scope>NUCLEOTIDE SEQUENCE</scope>
</reference>
<dbReference type="PANTHER" id="PTHR24148">
    <property type="entry name" value="ANKYRIN REPEAT DOMAIN-CONTAINING PROTEIN 39 HOMOLOG-RELATED"/>
    <property type="match status" value="1"/>
</dbReference>
<comment type="caution">
    <text evidence="2">The sequence shown here is derived from an EMBL/GenBank/DDBJ whole genome shotgun (WGS) entry which is preliminary data.</text>
</comment>
<accession>A0A8H5ZGH6</accession>
<evidence type="ECO:0000259" key="1">
    <source>
        <dbReference type="Pfam" id="PF06985"/>
    </source>
</evidence>
<name>A0A8H5ZGH6_COCSA</name>
<sequence length="583" mass="65939">MDILPFNSLSNTKKEIRILELSAQLPLDGRLIRALLHNMHINYNAAEYSRESGCRVALFAEMRSNIKERGNQVKLMGSVYRKATRVLVWLGPTTSDSDLAMRFLALLACCTTMADPKGSFLAHAEMRYYDSWMALKHLLEHTWWKRAWVIQEVTLAKEVEFACGNETISESEFTNIERLITKYWAFVFPTDLNKRVGLTGRMLDPFRFLSRMRIFMQTGKKLEVLLLLWLTKQTLASDSRDILFAKYGLLGDKATTLCSPTYTAPFDGIFRRFLEAYVEKEKDLSIVCNTGLSFNGHTTKLPLWLPDWGTSNPAYPLQCSWDGGWPVYNTSGNTALDVRFSGDGSILYAKGIMIDTIDGCRESFECGKGCQSQLETCAYGEGEKLFEALYRTVVADTYRQEAPFIPGKASEEFSYLFARKCRECDEDLAVLNEPQGYMPTKARSNASNIQMRWHDMRNLRSSKTSLTEVVGKALLEFPGSESETMSVDDEPIANHPFLGQAMTHRRIFTTRNGYHGLGPRMLMPGDGICVMLGCVTPLIARASSNKDHYILLGETYIHGVMSGEAIERYQVGRIEVESWIGLC</sequence>
<dbReference type="EMBL" id="WNKQ01000011">
    <property type="protein sequence ID" value="KAF5848364.1"/>
    <property type="molecule type" value="Genomic_DNA"/>
</dbReference>
<feature type="domain" description="Heterokaryon incompatibility" evidence="1">
    <location>
        <begin position="64"/>
        <end position="152"/>
    </location>
</feature>
<evidence type="ECO:0000313" key="2">
    <source>
        <dbReference type="EMBL" id="KAF5848364.1"/>
    </source>
</evidence>
<organism evidence="2 3">
    <name type="scientific">Cochliobolus sativus</name>
    <name type="common">Common root rot and spot blotch fungus</name>
    <name type="synonym">Bipolaris sorokiniana</name>
    <dbReference type="NCBI Taxonomy" id="45130"/>
    <lineage>
        <taxon>Eukaryota</taxon>
        <taxon>Fungi</taxon>
        <taxon>Dikarya</taxon>
        <taxon>Ascomycota</taxon>
        <taxon>Pezizomycotina</taxon>
        <taxon>Dothideomycetes</taxon>
        <taxon>Pleosporomycetidae</taxon>
        <taxon>Pleosporales</taxon>
        <taxon>Pleosporineae</taxon>
        <taxon>Pleosporaceae</taxon>
        <taxon>Bipolaris</taxon>
    </lineage>
</organism>
<evidence type="ECO:0000313" key="3">
    <source>
        <dbReference type="Proteomes" id="UP000624244"/>
    </source>
</evidence>
<dbReference type="Pfam" id="PF26639">
    <property type="entry name" value="Het-6_barrel"/>
    <property type="match status" value="1"/>
</dbReference>
<proteinExistence type="predicted"/>
<dbReference type="InterPro" id="IPR052895">
    <property type="entry name" value="HetReg/Transcr_Mod"/>
</dbReference>
<protein>
    <recommendedName>
        <fullName evidence="1">Heterokaryon incompatibility domain-containing protein</fullName>
    </recommendedName>
</protein>
<gene>
    <name evidence="2" type="ORF">GGP41_005770</name>
</gene>